<keyword evidence="2" id="KW-1185">Reference proteome</keyword>
<name>W4VDL9_9FIRM</name>
<dbReference type="EMBL" id="BAVR01000099">
    <property type="protein sequence ID" value="GAE90849.1"/>
    <property type="molecule type" value="Genomic_DNA"/>
</dbReference>
<sequence length="55" mass="6589">MEDGEIYMEIWLNIGTITDGELSGYDKGFRFVVKLDTFIEFTSELKRQYKRMMEL</sequence>
<accession>W4VDL9</accession>
<reference evidence="1" key="1">
    <citation type="journal article" date="2014" name="Genome Announc.">
        <title>Draft Genome Sequence of Clostridium straminisolvens Strain JCM 21531T, Isolated from a Cellulose-Degrading Bacterial Community.</title>
        <authorList>
            <person name="Yuki M."/>
            <person name="Oshima K."/>
            <person name="Suda W."/>
            <person name="Sakamoto M."/>
            <person name="Kitamura K."/>
            <person name="Iida T."/>
            <person name="Hattori M."/>
            <person name="Ohkuma M."/>
        </authorList>
    </citation>
    <scope>NUCLEOTIDE SEQUENCE [LARGE SCALE GENOMIC DNA]</scope>
    <source>
        <strain evidence="1">JCM 21531</strain>
    </source>
</reference>
<gene>
    <name evidence="1" type="ORF">JCM21531_4497</name>
</gene>
<evidence type="ECO:0000313" key="2">
    <source>
        <dbReference type="Proteomes" id="UP000019109"/>
    </source>
</evidence>
<organism evidence="1 2">
    <name type="scientific">Acetivibrio straminisolvens JCM 21531</name>
    <dbReference type="NCBI Taxonomy" id="1294263"/>
    <lineage>
        <taxon>Bacteria</taxon>
        <taxon>Bacillati</taxon>
        <taxon>Bacillota</taxon>
        <taxon>Clostridia</taxon>
        <taxon>Eubacteriales</taxon>
        <taxon>Oscillospiraceae</taxon>
        <taxon>Acetivibrio</taxon>
    </lineage>
</organism>
<comment type="caution">
    <text evidence="1">The sequence shown here is derived from an EMBL/GenBank/DDBJ whole genome shotgun (WGS) entry which is preliminary data.</text>
</comment>
<dbReference type="AlphaFoldDB" id="W4VDL9"/>
<proteinExistence type="predicted"/>
<dbReference type="RefSeq" id="WP_243467861.1">
    <property type="nucleotide sequence ID" value="NZ_BAVR01000099.1"/>
</dbReference>
<evidence type="ECO:0000313" key="1">
    <source>
        <dbReference type="EMBL" id="GAE90849.1"/>
    </source>
</evidence>
<dbReference type="Proteomes" id="UP000019109">
    <property type="component" value="Unassembled WGS sequence"/>
</dbReference>
<protein>
    <submittedName>
        <fullName evidence="1">Uncharacterized protein</fullName>
    </submittedName>
</protein>